<gene>
    <name evidence="5" type="ORF">PP2015_1726</name>
</gene>
<dbReference type="EMBL" id="CP013187">
    <property type="protein sequence ID" value="ALO42228.1"/>
    <property type="molecule type" value="Genomic_DNA"/>
</dbReference>
<dbReference type="Proteomes" id="UP000061457">
    <property type="component" value="Chromosome I"/>
</dbReference>
<dbReference type="SUPFAM" id="SSF53850">
    <property type="entry name" value="Periplasmic binding protein-like II"/>
    <property type="match status" value="1"/>
</dbReference>
<feature type="chain" id="PRO_5006600937" description="Solute-binding protein family 3/N-terminal domain-containing protein" evidence="3">
    <location>
        <begin position="29"/>
        <end position="256"/>
    </location>
</feature>
<comment type="similarity">
    <text evidence="1">Belongs to the bacterial solute-binding protein 3 family.</text>
</comment>
<evidence type="ECO:0000313" key="6">
    <source>
        <dbReference type="Proteomes" id="UP000061457"/>
    </source>
</evidence>
<evidence type="ECO:0000313" key="5">
    <source>
        <dbReference type="EMBL" id="ALO42228.1"/>
    </source>
</evidence>
<dbReference type="InterPro" id="IPR001638">
    <property type="entry name" value="Solute-binding_3/MltF_N"/>
</dbReference>
<dbReference type="Pfam" id="PF00497">
    <property type="entry name" value="SBP_bac_3"/>
    <property type="match status" value="1"/>
</dbReference>
<dbReference type="AlphaFoldDB" id="A0A0S2K2C9"/>
<accession>A0A0S2K2C9</accession>
<dbReference type="PANTHER" id="PTHR35936:SF25">
    <property type="entry name" value="ABC TRANSPORTER SUBSTRATE-BINDING PROTEIN"/>
    <property type="match status" value="1"/>
</dbReference>
<feature type="domain" description="Solute-binding protein family 3/N-terminal" evidence="4">
    <location>
        <begin position="39"/>
        <end position="252"/>
    </location>
</feature>
<protein>
    <recommendedName>
        <fullName evidence="4">Solute-binding protein family 3/N-terminal domain-containing protein</fullName>
    </recommendedName>
</protein>
<evidence type="ECO:0000256" key="1">
    <source>
        <dbReference type="ARBA" id="ARBA00010333"/>
    </source>
</evidence>
<evidence type="ECO:0000256" key="3">
    <source>
        <dbReference type="SAM" id="SignalP"/>
    </source>
</evidence>
<sequence>MIGVTLKQFKYISLFLLLSLFSNLSASANNLTLSVGEWPPYMGSDLPNNGAIAEIITEAFADIGYQVSFEFYPWARAMEQAQLGRVDGTGLWLKTESRDSEFYFSEPVLEEKHVFFYNKTKKPNLDSFEALKSYSYVGLEDFSYGVDLDNIIRAKQINMYRVSNDEQAFGMLLKNRVSIYPQEMAVGYYLLREHFSEQDMKSIGHIEQPFMRKNSHIILSKSDKNNADILKMFDEALLRMKQSGRYDQLLAKVIKF</sequence>
<dbReference type="KEGG" id="pphe:PP2015_1726"/>
<dbReference type="PANTHER" id="PTHR35936">
    <property type="entry name" value="MEMBRANE-BOUND LYTIC MUREIN TRANSGLYCOSYLASE F"/>
    <property type="match status" value="1"/>
</dbReference>
<organism evidence="5 6">
    <name type="scientific">Pseudoalteromonas phenolica</name>
    <dbReference type="NCBI Taxonomy" id="161398"/>
    <lineage>
        <taxon>Bacteria</taxon>
        <taxon>Pseudomonadati</taxon>
        <taxon>Pseudomonadota</taxon>
        <taxon>Gammaproteobacteria</taxon>
        <taxon>Alteromonadales</taxon>
        <taxon>Pseudoalteromonadaceae</taxon>
        <taxon>Pseudoalteromonas</taxon>
    </lineage>
</organism>
<dbReference type="Gene3D" id="3.40.190.10">
    <property type="entry name" value="Periplasmic binding protein-like II"/>
    <property type="match status" value="2"/>
</dbReference>
<keyword evidence="6" id="KW-1185">Reference proteome</keyword>
<proteinExistence type="inferred from homology"/>
<dbReference type="STRING" id="161398.PP2015_1726"/>
<keyword evidence="2 3" id="KW-0732">Signal</keyword>
<evidence type="ECO:0000256" key="2">
    <source>
        <dbReference type="ARBA" id="ARBA00022729"/>
    </source>
</evidence>
<dbReference type="PATRIC" id="fig|161398.10.peg.1751"/>
<reference evidence="5 6" key="1">
    <citation type="submission" date="2015-11" db="EMBL/GenBank/DDBJ databases">
        <authorList>
            <person name="Zhang Y."/>
            <person name="Guo Z."/>
        </authorList>
    </citation>
    <scope>NUCLEOTIDE SEQUENCE [LARGE SCALE GENOMIC DNA]</scope>
    <source>
        <strain evidence="5 6">KCTC 12086</strain>
    </source>
</reference>
<evidence type="ECO:0000259" key="4">
    <source>
        <dbReference type="Pfam" id="PF00497"/>
    </source>
</evidence>
<feature type="signal peptide" evidence="3">
    <location>
        <begin position="1"/>
        <end position="28"/>
    </location>
</feature>
<name>A0A0S2K2C9_9GAMM</name>
<dbReference type="OrthoDB" id="5704162at2"/>